<keyword evidence="2" id="KW-1185">Reference proteome</keyword>
<dbReference type="EMBL" id="CALSDN010000014">
    <property type="protein sequence ID" value="CAH6723271.1"/>
    <property type="molecule type" value="Genomic_DNA"/>
</dbReference>
<organism evidence="1 2">
    <name type="scientific">[Candida] jaroonii</name>
    <dbReference type="NCBI Taxonomy" id="467808"/>
    <lineage>
        <taxon>Eukaryota</taxon>
        <taxon>Fungi</taxon>
        <taxon>Dikarya</taxon>
        <taxon>Ascomycota</taxon>
        <taxon>Saccharomycotina</taxon>
        <taxon>Pichiomycetes</taxon>
        <taxon>Debaryomycetaceae</taxon>
        <taxon>Yamadazyma</taxon>
    </lineage>
</organism>
<reference evidence="1" key="1">
    <citation type="submission" date="2022-06" db="EMBL/GenBank/DDBJ databases">
        <authorList>
            <person name="Legras J.-L."/>
            <person name="Devillers H."/>
            <person name="Grondin C."/>
        </authorList>
    </citation>
    <scope>NUCLEOTIDE SEQUENCE</scope>
    <source>
        <strain evidence="1">CLIB 1444</strain>
    </source>
</reference>
<comment type="caution">
    <text evidence="1">The sequence shown here is derived from an EMBL/GenBank/DDBJ whole genome shotgun (WGS) entry which is preliminary data.</text>
</comment>
<evidence type="ECO:0000313" key="2">
    <source>
        <dbReference type="Proteomes" id="UP001152531"/>
    </source>
</evidence>
<evidence type="ECO:0000313" key="1">
    <source>
        <dbReference type="EMBL" id="CAH6723271.1"/>
    </source>
</evidence>
<gene>
    <name evidence="1" type="ORF">CLIB1444_14S00386</name>
</gene>
<sequence>MRILIINPNSSTKVTNDIKHVISSDTVDFEFYTAPSSAPLEIDNDDTAKISESVVLPDLLSGHYLDRFDGFLVGCFSNHPLIQSLKQYTSKPIMGIMQACLTYHLVNNHNSIIITSFKSWEPLLDTAIKEFYRTKELPANIRPTKSFDINVSNLNSPEVFGEIVDKTREIIGDDINCVLLGCAGMAGLDEKLSEKFPGVVFVDSVKIGVEVLVSLVKFDKVVRSQPV</sequence>
<proteinExistence type="predicted"/>
<protein>
    <submittedName>
        <fullName evidence="1">Protein Dcg1p</fullName>
    </submittedName>
</protein>
<accession>A0ACA9YEV4</accession>
<name>A0ACA9YEV4_9ASCO</name>
<dbReference type="Proteomes" id="UP001152531">
    <property type="component" value="Unassembled WGS sequence"/>
</dbReference>